<dbReference type="SMART" id="SM00320">
    <property type="entry name" value="WD40"/>
    <property type="match status" value="4"/>
</dbReference>
<dbReference type="PROSITE" id="PS50294">
    <property type="entry name" value="WD_REPEATS_REGION"/>
    <property type="match status" value="1"/>
</dbReference>
<dbReference type="RefSeq" id="XP_037224284.1">
    <property type="nucleotide sequence ID" value="XM_037359189.1"/>
</dbReference>
<accession>A0A8H6T8I5</accession>
<sequence length="382" mass="42038">MAFFNSSTTPAVAEKDIEMSEPPTDSIASLAWSPQADFLAVGSWDNSVRIYEVGANGQSQGKAMYEHQGPALTVCWNKARSLLTRLLLSGLTILQEGNKVFSGGADNAGRMFDLSTGQAAQVAQHDAPIKVLKWVDSPQAGILASASWDKTIKYWDLRTPAPVATVQLPERCYTMDIQYPLMCVGTAERHIQIFNLNSPTTVYKSMLSPLKWQTRVISCFTASPANQGFAVGSVEGRVAIQYVEEKDSRQDLEKRTTNAHSIRSSNFSFKCHRRDSTPNTKDGSLVYAINDISFHPVHGTFSTAGSDGGIHLWDKDARNRLKTFETAPGPVSATAFNRNGSIFAYSISYDWSKGHAGMTPGHVNRLMLHACKDDEVKKRPRK</sequence>
<evidence type="ECO:0000256" key="5">
    <source>
        <dbReference type="SAM" id="MobiDB-lite"/>
    </source>
</evidence>
<comment type="caution">
    <text evidence="6">The sequence shown here is derived from an EMBL/GenBank/DDBJ whole genome shotgun (WGS) entry which is preliminary data.</text>
</comment>
<dbReference type="Pfam" id="PF00400">
    <property type="entry name" value="WD40"/>
    <property type="match status" value="3"/>
</dbReference>
<dbReference type="SUPFAM" id="SSF50978">
    <property type="entry name" value="WD40 repeat-like"/>
    <property type="match status" value="1"/>
</dbReference>
<dbReference type="InterPro" id="IPR001680">
    <property type="entry name" value="WD40_rpt"/>
</dbReference>
<keyword evidence="7" id="KW-1185">Reference proteome</keyword>
<evidence type="ECO:0000256" key="2">
    <source>
        <dbReference type="ARBA" id="ARBA00022574"/>
    </source>
</evidence>
<feature type="region of interest" description="Disordered" evidence="5">
    <location>
        <begin position="1"/>
        <end position="20"/>
    </location>
</feature>
<dbReference type="InterPro" id="IPR036322">
    <property type="entry name" value="WD40_repeat_dom_sf"/>
</dbReference>
<dbReference type="FunFam" id="2.130.10.10:FF:000190">
    <property type="entry name" value="Nuclear pore complex subunit"/>
    <property type="match status" value="1"/>
</dbReference>
<proteinExistence type="inferred from homology"/>
<dbReference type="PANTHER" id="PTHR10971">
    <property type="entry name" value="MRNA EXPORT FACTOR AND BUB3"/>
    <property type="match status" value="1"/>
</dbReference>
<protein>
    <submittedName>
        <fullName evidence="6">Poly + rna export protein</fullName>
    </submittedName>
</protein>
<keyword evidence="2 4" id="KW-0853">WD repeat</keyword>
<keyword evidence="3" id="KW-0677">Repeat</keyword>
<dbReference type="Gene3D" id="2.130.10.10">
    <property type="entry name" value="YVTN repeat-like/Quinoprotein amine dehydrogenase"/>
    <property type="match status" value="1"/>
</dbReference>
<dbReference type="PROSITE" id="PS50082">
    <property type="entry name" value="WD_REPEATS_2"/>
    <property type="match status" value="3"/>
</dbReference>
<evidence type="ECO:0000256" key="3">
    <source>
        <dbReference type="ARBA" id="ARBA00022737"/>
    </source>
</evidence>
<comment type="similarity">
    <text evidence="1">Belongs to the WD repeat rae1 family.</text>
</comment>
<dbReference type="PRINTS" id="PR00320">
    <property type="entry name" value="GPROTEINBRPT"/>
</dbReference>
<feature type="repeat" description="WD" evidence="4">
    <location>
        <begin position="122"/>
        <end position="165"/>
    </location>
</feature>
<evidence type="ECO:0000256" key="1">
    <source>
        <dbReference type="ARBA" id="ARBA00007830"/>
    </source>
</evidence>
<dbReference type="Proteomes" id="UP000636479">
    <property type="component" value="Unassembled WGS sequence"/>
</dbReference>
<evidence type="ECO:0000313" key="7">
    <source>
        <dbReference type="Proteomes" id="UP000636479"/>
    </source>
</evidence>
<dbReference type="OrthoDB" id="256303at2759"/>
<evidence type="ECO:0000313" key="6">
    <source>
        <dbReference type="EMBL" id="KAF7312176.1"/>
    </source>
</evidence>
<organism evidence="6 7">
    <name type="scientific">Mycena indigotica</name>
    <dbReference type="NCBI Taxonomy" id="2126181"/>
    <lineage>
        <taxon>Eukaryota</taxon>
        <taxon>Fungi</taxon>
        <taxon>Dikarya</taxon>
        <taxon>Basidiomycota</taxon>
        <taxon>Agaricomycotina</taxon>
        <taxon>Agaricomycetes</taxon>
        <taxon>Agaricomycetidae</taxon>
        <taxon>Agaricales</taxon>
        <taxon>Marasmiineae</taxon>
        <taxon>Mycenaceae</taxon>
        <taxon>Mycena</taxon>
    </lineage>
</organism>
<name>A0A8H6T8I5_9AGAR</name>
<gene>
    <name evidence="6" type="ORF">MIND_00230400</name>
</gene>
<dbReference type="GeneID" id="59341705"/>
<dbReference type="InterPro" id="IPR020472">
    <property type="entry name" value="WD40_PAC1"/>
</dbReference>
<dbReference type="AlphaFoldDB" id="A0A8H6T8I5"/>
<dbReference type="InterPro" id="IPR015943">
    <property type="entry name" value="WD40/YVTN_repeat-like_dom_sf"/>
</dbReference>
<feature type="repeat" description="WD" evidence="4">
    <location>
        <begin position="20"/>
        <end position="53"/>
    </location>
</feature>
<feature type="repeat" description="WD" evidence="4">
    <location>
        <begin position="289"/>
        <end position="323"/>
    </location>
</feature>
<dbReference type="EMBL" id="JACAZF010000002">
    <property type="protein sequence ID" value="KAF7312176.1"/>
    <property type="molecule type" value="Genomic_DNA"/>
</dbReference>
<feature type="compositionally biased region" description="Polar residues" evidence="5">
    <location>
        <begin position="1"/>
        <end position="10"/>
    </location>
</feature>
<evidence type="ECO:0000256" key="4">
    <source>
        <dbReference type="PROSITE-ProRule" id="PRU00221"/>
    </source>
</evidence>
<reference evidence="6" key="1">
    <citation type="submission" date="2020-05" db="EMBL/GenBank/DDBJ databases">
        <title>Mycena genomes resolve the evolution of fungal bioluminescence.</title>
        <authorList>
            <person name="Tsai I.J."/>
        </authorList>
    </citation>
    <scope>NUCLEOTIDE SEQUENCE</scope>
    <source>
        <strain evidence="6">171206Taipei</strain>
    </source>
</reference>